<dbReference type="GO" id="GO:0016705">
    <property type="term" value="F:oxidoreductase activity, acting on paired donors, with incorporation or reduction of molecular oxygen"/>
    <property type="evidence" value="ECO:0007669"/>
    <property type="project" value="InterPro"/>
</dbReference>
<sequence length="355" mass="38438">MHIPPKSGSAPFTLSVLDNALTSIGTTAQEGLQGVIDLAGLADRRGYHRFWLSEHHAMPAAATSSPQLMLSRLTAETKNIRLGAGGVMLPNHSSLMIAEQFGMLEALAPGRIDLGLGRAPGTDGATAAALRRHQSANDHFPQQVLELLGFLQADFPNGHRYQNVHAVPGPWQAQINRVPGSVSLPDVWVLGSSTYSASLAGQLGRPYAFALQFGDSDVDSAFQLYRESFRPSGIIDEPHTLVSVLATADHDAEEARRQTLSNSMAMLQMFQRKPFASFSPEEVENYPATPQERQVIDTYVNQTYHGTPAQVADRLEELQGRTGADEIMLVVSGHTRTALNTTVDLVADHYGMSAD</sequence>
<evidence type="ECO:0000313" key="3">
    <source>
        <dbReference type="EMBL" id="AGS33518.1"/>
    </source>
</evidence>
<dbReference type="PANTHER" id="PTHR30137:SF6">
    <property type="entry name" value="LUCIFERASE-LIKE MONOOXYGENASE"/>
    <property type="match status" value="1"/>
</dbReference>
<dbReference type="PATRIC" id="fig|1224163.3.peg.34"/>
<evidence type="ECO:0000259" key="2">
    <source>
        <dbReference type="Pfam" id="PF00296"/>
    </source>
</evidence>
<dbReference type="Proteomes" id="UP000015388">
    <property type="component" value="Chromosome"/>
</dbReference>
<dbReference type="KEGG" id="cmd:B841_00175"/>
<dbReference type="InterPro" id="IPR011251">
    <property type="entry name" value="Luciferase-like_dom"/>
</dbReference>
<dbReference type="NCBIfam" id="TIGR03558">
    <property type="entry name" value="oxido_grp_1"/>
    <property type="match status" value="1"/>
</dbReference>
<dbReference type="OrthoDB" id="9780518at2"/>
<dbReference type="AlphaFoldDB" id="S5TFU5"/>
<gene>
    <name evidence="3" type="ORF">B841_00175</name>
</gene>
<dbReference type="PANTHER" id="PTHR30137">
    <property type="entry name" value="LUCIFERASE-LIKE MONOOXYGENASE"/>
    <property type="match status" value="1"/>
</dbReference>
<dbReference type="Pfam" id="PF00296">
    <property type="entry name" value="Bac_luciferase"/>
    <property type="match status" value="1"/>
</dbReference>
<reference evidence="3 4" key="1">
    <citation type="submission" date="2012-11" db="EMBL/GenBank/DDBJ databases">
        <title>The complete genome sequence of Corynebacterium maris Coryn-1 (=DSM 45190).</title>
        <authorList>
            <person name="Schaffert L."/>
            <person name="Albersmeier A."/>
            <person name="Kalinowski J."/>
            <person name="Ruckert C."/>
        </authorList>
    </citation>
    <scope>NUCLEOTIDE SEQUENCE [LARGE SCALE GENOMIC DNA]</scope>
    <source>
        <strain evidence="4">Coryn-1</strain>
    </source>
</reference>
<keyword evidence="3" id="KW-0560">Oxidoreductase</keyword>
<protein>
    <submittedName>
        <fullName evidence="3">Putative luciferase-like monooxygenase</fullName>
    </submittedName>
</protein>
<dbReference type="eggNOG" id="COG2141">
    <property type="taxonomic scope" value="Bacteria"/>
</dbReference>
<keyword evidence="3" id="KW-0503">Monooxygenase</keyword>
<dbReference type="EMBL" id="CP003924">
    <property type="protein sequence ID" value="AGS33518.1"/>
    <property type="molecule type" value="Genomic_DNA"/>
</dbReference>
<accession>S5TFU5</accession>
<dbReference type="InterPro" id="IPR050766">
    <property type="entry name" value="Bact_Lucif_Oxidored"/>
</dbReference>
<proteinExistence type="predicted"/>
<comment type="similarity">
    <text evidence="1">To bacterial alkanal monooxygenase alpha and beta chains.</text>
</comment>
<dbReference type="HOGENOM" id="CLU_027853_9_0_11"/>
<dbReference type="InterPro" id="IPR036661">
    <property type="entry name" value="Luciferase-like_sf"/>
</dbReference>
<evidence type="ECO:0000256" key="1">
    <source>
        <dbReference type="ARBA" id="ARBA00007789"/>
    </source>
</evidence>
<dbReference type="GO" id="GO:0004497">
    <property type="term" value="F:monooxygenase activity"/>
    <property type="evidence" value="ECO:0007669"/>
    <property type="project" value="UniProtKB-KW"/>
</dbReference>
<dbReference type="RefSeq" id="WP_020933453.1">
    <property type="nucleotide sequence ID" value="NC_021915.1"/>
</dbReference>
<dbReference type="Gene3D" id="3.20.20.30">
    <property type="entry name" value="Luciferase-like domain"/>
    <property type="match status" value="1"/>
</dbReference>
<evidence type="ECO:0000313" key="4">
    <source>
        <dbReference type="Proteomes" id="UP000015388"/>
    </source>
</evidence>
<feature type="domain" description="Luciferase-like" evidence="2">
    <location>
        <begin position="25"/>
        <end position="321"/>
    </location>
</feature>
<keyword evidence="4" id="KW-1185">Reference proteome</keyword>
<organism evidence="3 4">
    <name type="scientific">Corynebacterium maris DSM 45190</name>
    <dbReference type="NCBI Taxonomy" id="1224163"/>
    <lineage>
        <taxon>Bacteria</taxon>
        <taxon>Bacillati</taxon>
        <taxon>Actinomycetota</taxon>
        <taxon>Actinomycetes</taxon>
        <taxon>Mycobacteriales</taxon>
        <taxon>Corynebacteriaceae</taxon>
        <taxon>Corynebacterium</taxon>
    </lineage>
</organism>
<dbReference type="SUPFAM" id="SSF51679">
    <property type="entry name" value="Bacterial luciferase-like"/>
    <property type="match status" value="1"/>
</dbReference>
<dbReference type="FunFam" id="3.20.20.30:FF:000002">
    <property type="entry name" value="LLM class flavin-dependent oxidoreductase"/>
    <property type="match status" value="1"/>
</dbReference>
<name>S5TFU5_9CORY</name>
<dbReference type="STRING" id="1224163.B841_00175"/>
<dbReference type="InterPro" id="IPR019949">
    <property type="entry name" value="CmoO-like"/>
</dbReference>
<dbReference type="GO" id="GO:0005829">
    <property type="term" value="C:cytosol"/>
    <property type="evidence" value="ECO:0007669"/>
    <property type="project" value="TreeGrafter"/>
</dbReference>